<dbReference type="InterPro" id="IPR036388">
    <property type="entry name" value="WH-like_DNA-bd_sf"/>
</dbReference>
<dbReference type="Proteomes" id="UP000050469">
    <property type="component" value="Unassembled WGS sequence"/>
</dbReference>
<dbReference type="InterPro" id="IPR036390">
    <property type="entry name" value="WH_DNA-bd_sf"/>
</dbReference>
<dbReference type="HAMAP" id="MF_01584">
    <property type="entry name" value="UPF0502"/>
    <property type="match status" value="1"/>
</dbReference>
<dbReference type="PANTHER" id="PTHR38768">
    <property type="entry name" value="UPF0502 PROTEIN YCEH"/>
    <property type="match status" value="1"/>
</dbReference>
<gene>
    <name evidence="3" type="ORF">ALO53_04962</name>
</gene>
<reference evidence="3 4" key="1">
    <citation type="submission" date="2015-09" db="EMBL/GenBank/DDBJ databases">
        <title>Genome announcement of multiple Pseudomonas syringae strains.</title>
        <authorList>
            <person name="Thakur S."/>
            <person name="Wang P.W."/>
            <person name="Gong Y."/>
            <person name="Weir B.S."/>
            <person name="Guttman D.S."/>
        </authorList>
    </citation>
    <scope>NUCLEOTIDE SEQUENCE [LARGE SCALE GENOMIC DNA]</scope>
    <source>
        <strain evidence="3 4">ICMP7840</strain>
    </source>
</reference>
<dbReference type="AlphaFoldDB" id="A0A0P9U8F4"/>
<evidence type="ECO:0000313" key="4">
    <source>
        <dbReference type="Proteomes" id="UP000050469"/>
    </source>
</evidence>
<dbReference type="PANTHER" id="PTHR38768:SF1">
    <property type="entry name" value="UPF0502 PROTEIN YCEH"/>
    <property type="match status" value="1"/>
</dbReference>
<protein>
    <submittedName>
        <fullName evidence="3">Uncharacterized protein</fullName>
    </submittedName>
</protein>
<dbReference type="EMBL" id="LJQO01000038">
    <property type="protein sequence ID" value="KPX80708.1"/>
    <property type="molecule type" value="Genomic_DNA"/>
</dbReference>
<evidence type="ECO:0000256" key="1">
    <source>
        <dbReference type="HAMAP-Rule" id="MF_01584"/>
    </source>
</evidence>
<feature type="region of interest" description="Disordered" evidence="2">
    <location>
        <begin position="1"/>
        <end position="21"/>
    </location>
</feature>
<dbReference type="SUPFAM" id="SSF46785">
    <property type="entry name" value="Winged helix' DNA-binding domain"/>
    <property type="match status" value="2"/>
</dbReference>
<evidence type="ECO:0000256" key="2">
    <source>
        <dbReference type="SAM" id="MobiDB-lite"/>
    </source>
</evidence>
<comment type="similarity">
    <text evidence="1">Belongs to the UPF0502 family.</text>
</comment>
<feature type="compositionally biased region" description="Basic residues" evidence="2">
    <location>
        <begin position="460"/>
        <end position="470"/>
    </location>
</feature>
<evidence type="ECO:0000313" key="3">
    <source>
        <dbReference type="EMBL" id="KPX80708.1"/>
    </source>
</evidence>
<dbReference type="Gene3D" id="1.10.10.10">
    <property type="entry name" value="Winged helix-like DNA-binding domain superfamily/Winged helix DNA-binding domain"/>
    <property type="match status" value="2"/>
</dbReference>
<organism evidence="3 4">
    <name type="scientific">Pseudomonas amygdali pv. photiniae</name>
    <dbReference type="NCBI Taxonomy" id="251724"/>
    <lineage>
        <taxon>Bacteria</taxon>
        <taxon>Pseudomonadati</taxon>
        <taxon>Pseudomonadota</taxon>
        <taxon>Gammaproteobacteria</taxon>
        <taxon>Pseudomonadales</taxon>
        <taxon>Pseudomonadaceae</taxon>
        <taxon>Pseudomonas</taxon>
        <taxon>Pseudomonas amygdali</taxon>
    </lineage>
</organism>
<feature type="compositionally biased region" description="Low complexity" evidence="2">
    <location>
        <begin position="8"/>
        <end position="17"/>
    </location>
</feature>
<sequence>MTQGSVMSIESSSSESSPNADALHLNSSEVRVLGCLIEKQATNPETYPLTLNALVLACNQKTSRDPVMSLTPGQVGQSLRALEGRGLTRLVMGSRADRWEHRVDKAVELVPAQVILTGLLLLRGPQTVSELLTRSHRMHDFEDSEQLIHQLERLIARSLAMLVPRQPGQREDRYMHLLGDPDDLQELLAARQHAPERNAANPAASQRLDELEWKRASLPLKSALPDWSDARRSPSGPARRLRLYSPGERRSLLILLIGRADAGIQHKLFQCLDRRDFIAAHDALAQATCSLDQRRFGRGGHHIENRLGRIDGLQVKRQLVSLGTLHAQRRDVDQQRWSRASQLRLPAKATRLGQASTGLLVAGHDQAIGETRITQRERNRFGHAPAAVQGKCATRDDVALHELRNRDVIRVERLQMPVGVDDGIDRLDGGGGSIKFVDQFNAGFLERHRNRTATYPQRPNARHGSGKVIG</sequence>
<feature type="region of interest" description="Disordered" evidence="2">
    <location>
        <begin position="449"/>
        <end position="470"/>
    </location>
</feature>
<proteinExistence type="inferred from homology"/>
<comment type="caution">
    <text evidence="3">The sequence shown here is derived from an EMBL/GenBank/DDBJ whole genome shotgun (WGS) entry which is preliminary data.</text>
</comment>
<name>A0A0P9U8F4_PSEA0</name>
<dbReference type="InterPro" id="IPR007432">
    <property type="entry name" value="DUF480"/>
</dbReference>
<dbReference type="Pfam" id="PF04337">
    <property type="entry name" value="DUF480"/>
    <property type="match status" value="1"/>
</dbReference>
<accession>A0A0P9U8F4</accession>